<dbReference type="EMBL" id="JAAXPG010000049">
    <property type="protein sequence ID" value="NKZ01952.1"/>
    <property type="molecule type" value="Genomic_DNA"/>
</dbReference>
<sequence>MKDVLIALEALTGCDPDRRDLAAEVLGDFLRGAMLDTATACLVVGRLVSLAVIEPVVKVRESALNAVSEAFDHYRLPLGLVEPLASAARTLEPELLEYALHIFGATQDPRARSLIEPFLHHPDPNVREEVRLAYAEVAMSTTPGHGSP</sequence>
<keyword evidence="2" id="KW-1185">Reference proteome</keyword>
<evidence type="ECO:0008006" key="3">
    <source>
        <dbReference type="Google" id="ProtNLM"/>
    </source>
</evidence>
<dbReference type="SUPFAM" id="SSF48371">
    <property type="entry name" value="ARM repeat"/>
    <property type="match status" value="1"/>
</dbReference>
<gene>
    <name evidence="1" type="ORF">HGB44_30455</name>
</gene>
<dbReference type="AlphaFoldDB" id="A0A7X6RU37"/>
<dbReference type="InterPro" id="IPR016024">
    <property type="entry name" value="ARM-type_fold"/>
</dbReference>
<comment type="caution">
    <text evidence="1">The sequence shown here is derived from an EMBL/GenBank/DDBJ whole genome shotgun (WGS) entry which is preliminary data.</text>
</comment>
<dbReference type="Proteomes" id="UP000553209">
    <property type="component" value="Unassembled WGS sequence"/>
</dbReference>
<organism evidence="1 2">
    <name type="scientific">Nocardiopsis alborubida</name>
    <dbReference type="NCBI Taxonomy" id="146802"/>
    <lineage>
        <taxon>Bacteria</taxon>
        <taxon>Bacillati</taxon>
        <taxon>Actinomycetota</taxon>
        <taxon>Actinomycetes</taxon>
        <taxon>Streptosporangiales</taxon>
        <taxon>Nocardiopsidaceae</taxon>
        <taxon>Nocardiopsis</taxon>
    </lineage>
</organism>
<evidence type="ECO:0000313" key="2">
    <source>
        <dbReference type="Proteomes" id="UP000553209"/>
    </source>
</evidence>
<protein>
    <recommendedName>
        <fullName evidence="3">HEAT repeat domain-containing protein</fullName>
    </recommendedName>
</protein>
<dbReference type="RefSeq" id="WP_061081449.1">
    <property type="nucleotide sequence ID" value="NZ_JAAXPG010000049.1"/>
</dbReference>
<proteinExistence type="predicted"/>
<dbReference type="InterPro" id="IPR011989">
    <property type="entry name" value="ARM-like"/>
</dbReference>
<accession>A0A7X6RU37</accession>
<dbReference type="Gene3D" id="1.25.10.10">
    <property type="entry name" value="Leucine-rich Repeat Variant"/>
    <property type="match status" value="1"/>
</dbReference>
<reference evidence="1 2" key="1">
    <citation type="submission" date="2020-04" db="EMBL/GenBank/DDBJ databases">
        <title>MicrobeNet Type strains.</title>
        <authorList>
            <person name="Nicholson A.C."/>
        </authorList>
    </citation>
    <scope>NUCLEOTIDE SEQUENCE [LARGE SCALE GENOMIC DNA]</scope>
    <source>
        <strain evidence="1 2">ATCC 23612</strain>
    </source>
</reference>
<name>A0A7X6RU37_9ACTN</name>
<evidence type="ECO:0000313" key="1">
    <source>
        <dbReference type="EMBL" id="NKZ01952.1"/>
    </source>
</evidence>